<protein>
    <submittedName>
        <fullName evidence="1">Alpha-D-ribose 1-methylphosphonate 5-triphosphate diphosphatase</fullName>
        <ecNumber evidence="1">3.6.1.63</ecNumber>
    </submittedName>
</protein>
<dbReference type="SUPFAM" id="SSF51556">
    <property type="entry name" value="Metallo-dependent hydrolases"/>
    <property type="match status" value="1"/>
</dbReference>
<dbReference type="PANTHER" id="PTHR43135">
    <property type="entry name" value="ALPHA-D-RIBOSE 1-METHYLPHOSPHONATE 5-TRIPHOSPHATE DIPHOSPHATASE"/>
    <property type="match status" value="1"/>
</dbReference>
<dbReference type="GO" id="GO:0016787">
    <property type="term" value="F:hydrolase activity"/>
    <property type="evidence" value="ECO:0007669"/>
    <property type="project" value="UniProtKB-KW"/>
</dbReference>
<organism evidence="1 2">
    <name type="scientific">Phenylobacterium koreense</name>
    <dbReference type="NCBI Taxonomy" id="266125"/>
    <lineage>
        <taxon>Bacteria</taxon>
        <taxon>Pseudomonadati</taxon>
        <taxon>Pseudomonadota</taxon>
        <taxon>Alphaproteobacteria</taxon>
        <taxon>Caulobacterales</taxon>
        <taxon>Caulobacteraceae</taxon>
        <taxon>Phenylobacterium</taxon>
    </lineage>
</organism>
<dbReference type="InterPro" id="IPR011059">
    <property type="entry name" value="Metal-dep_hydrolase_composite"/>
</dbReference>
<dbReference type="PIRSF" id="PIRSF038971">
    <property type="entry name" value="PhnM"/>
    <property type="match status" value="1"/>
</dbReference>
<dbReference type="RefSeq" id="WP_354297245.1">
    <property type="nucleotide sequence ID" value="NZ_JBEPLU010000001.1"/>
</dbReference>
<name>A0ABV2EFS0_9CAUL</name>
<dbReference type="NCBIfam" id="NF011984">
    <property type="entry name" value="PRK15446.1-5"/>
    <property type="match status" value="1"/>
</dbReference>
<sequence length="377" mass="40690">MEQIYRNARVVMRDEDFIGSVVVRDGLIAAVDRGAGTVGEDFDGDVLMPGVVDIHTDNLERHYYPRQNIGWNPVSASVTHDSSDISVGVTTVFNSMSVGSYAASEARETDKLVRLVDGLLQAKEAGMLKASHFVHWRCETTSDELRERLPPLAEHPLTAMFSMMDHTPGQRQHKNVEKHVELWRARGLNDQQVVERLAEIRERQARNAVANARFVSEVAKAKGAVLMSHDDETDEHVDLAADLGATVAEFPVTQAAAERARARGMTIVMGGPNLIRGGSYSGNVPASALVEAGLLDGFASDYVPRSLIECVFALAKAPFGWSLPRAVATVTAATAEAGGLTDRGAIAEGLRADFLRVREIGGLPIIGGVWVGGRRAA</sequence>
<dbReference type="InterPro" id="IPR051781">
    <property type="entry name" value="Metallo-dep_Hydrolase"/>
</dbReference>
<evidence type="ECO:0000313" key="2">
    <source>
        <dbReference type="Proteomes" id="UP001549110"/>
    </source>
</evidence>
<dbReference type="EC" id="3.6.1.63" evidence="1"/>
<comment type="caution">
    <text evidence="1">The sequence shown here is derived from an EMBL/GenBank/DDBJ whole genome shotgun (WGS) entry which is preliminary data.</text>
</comment>
<dbReference type="Proteomes" id="UP001549110">
    <property type="component" value="Unassembled WGS sequence"/>
</dbReference>
<dbReference type="SUPFAM" id="SSF51338">
    <property type="entry name" value="Composite domain of metallo-dependent hydrolases"/>
    <property type="match status" value="1"/>
</dbReference>
<keyword evidence="2" id="KW-1185">Reference proteome</keyword>
<dbReference type="PANTHER" id="PTHR43135:SF3">
    <property type="entry name" value="ALPHA-D-RIBOSE 1-METHYLPHOSPHONATE 5-TRIPHOSPHATE DIPHOSPHATASE"/>
    <property type="match status" value="1"/>
</dbReference>
<dbReference type="Gene3D" id="2.30.40.10">
    <property type="entry name" value="Urease, subunit C, domain 1"/>
    <property type="match status" value="2"/>
</dbReference>
<accession>A0ABV2EFS0</accession>
<dbReference type="Gene3D" id="3.20.20.140">
    <property type="entry name" value="Metal-dependent hydrolases"/>
    <property type="match status" value="1"/>
</dbReference>
<evidence type="ECO:0000313" key="1">
    <source>
        <dbReference type="EMBL" id="MET3525880.1"/>
    </source>
</evidence>
<dbReference type="InterPro" id="IPR012696">
    <property type="entry name" value="PhnM"/>
</dbReference>
<proteinExistence type="predicted"/>
<reference evidence="1 2" key="1">
    <citation type="submission" date="2024-06" db="EMBL/GenBank/DDBJ databases">
        <title>Genomic Encyclopedia of Type Strains, Phase IV (KMG-IV): sequencing the most valuable type-strain genomes for metagenomic binning, comparative biology and taxonomic classification.</title>
        <authorList>
            <person name="Goeker M."/>
        </authorList>
    </citation>
    <scope>NUCLEOTIDE SEQUENCE [LARGE SCALE GENOMIC DNA]</scope>
    <source>
        <strain evidence="1 2">DSM 17809</strain>
    </source>
</reference>
<dbReference type="EMBL" id="JBEPLU010000001">
    <property type="protein sequence ID" value="MET3525880.1"/>
    <property type="molecule type" value="Genomic_DNA"/>
</dbReference>
<gene>
    <name evidence="1" type="ORF">ABID41_000975</name>
</gene>
<dbReference type="InterPro" id="IPR032466">
    <property type="entry name" value="Metal_Hydrolase"/>
</dbReference>
<keyword evidence="1" id="KW-0378">Hydrolase</keyword>
<dbReference type="NCBIfam" id="NF011990">
    <property type="entry name" value="PRK15446.2-6"/>
    <property type="match status" value="1"/>
</dbReference>